<accession>A0ABQ4VSW7</accession>
<comment type="caution">
    <text evidence="1">The sequence shown here is derived from an EMBL/GenBank/DDBJ whole genome shotgun (WGS) entry which is preliminary data.</text>
</comment>
<keyword evidence="2" id="KW-1185">Reference proteome</keyword>
<dbReference type="EMBL" id="BQKM01000001">
    <property type="protein sequence ID" value="GJN50798.1"/>
    <property type="molecule type" value="Genomic_DNA"/>
</dbReference>
<gene>
    <name evidence="1" type="ORF">TUM20286_05500</name>
</gene>
<dbReference type="RefSeq" id="WP_236247044.1">
    <property type="nucleotide sequence ID" value="NZ_BQKM01000001.1"/>
</dbReference>
<protein>
    <submittedName>
        <fullName evidence="1">Uncharacterized protein</fullName>
    </submittedName>
</protein>
<sequence>MSDVKRYTTNEAYATLPYGAKVVPEADYDALAAAHEQAWKAVNSECQDWAREYEKRRAAEAERDQLRAELAAIRGQEPVAWQSRFTDDGEWAACSREHFDWVKREPKAFPAYEARELYALPPQQPEAVSVPRELLEKSIEHMEWFGAAASAEVEALRAILSTRQAEEWE</sequence>
<name>A0ABQ4VSW7_9PSED</name>
<evidence type="ECO:0000313" key="2">
    <source>
        <dbReference type="Proteomes" id="UP001054892"/>
    </source>
</evidence>
<organism evidence="1 2">
    <name type="scientific">Pseudomonas tohonis</name>
    <dbReference type="NCBI Taxonomy" id="2725477"/>
    <lineage>
        <taxon>Bacteria</taxon>
        <taxon>Pseudomonadati</taxon>
        <taxon>Pseudomonadota</taxon>
        <taxon>Gammaproteobacteria</taxon>
        <taxon>Pseudomonadales</taxon>
        <taxon>Pseudomonadaceae</taxon>
        <taxon>Pseudomonas</taxon>
    </lineage>
</organism>
<reference evidence="1 2" key="1">
    <citation type="submission" date="2021-12" db="EMBL/GenBank/DDBJ databases">
        <title>Characterization of novel class B3 metallo-beta-lactamase from novel Pseudomonas species.</title>
        <authorList>
            <person name="Yamada K."/>
            <person name="Aoki K."/>
            <person name="Ishii Y."/>
        </authorList>
    </citation>
    <scope>NUCLEOTIDE SEQUENCE [LARGE SCALE GENOMIC DNA]</scope>
    <source>
        <strain evidence="1 2">TUM20286</strain>
    </source>
</reference>
<proteinExistence type="predicted"/>
<evidence type="ECO:0000313" key="1">
    <source>
        <dbReference type="EMBL" id="GJN50798.1"/>
    </source>
</evidence>
<dbReference type="Proteomes" id="UP001054892">
    <property type="component" value="Unassembled WGS sequence"/>
</dbReference>